<dbReference type="AlphaFoldDB" id="A0A8S9QK52"/>
<evidence type="ECO:0000313" key="1">
    <source>
        <dbReference type="EMBL" id="KAF3553224.1"/>
    </source>
</evidence>
<sequence>MSCMPCFGDNHPCVWFYLCVFRSTDAREGSNCLDTFYSQGPAMAFPVFDVSRLSPLGLGFMLLDDVSCLSFRALSCAFASRQSLRS</sequence>
<name>A0A8S9QK52_BRACR</name>
<gene>
    <name evidence="1" type="ORF">F2Q69_00010753</name>
</gene>
<reference evidence="1" key="1">
    <citation type="submission" date="2019-12" db="EMBL/GenBank/DDBJ databases">
        <title>Genome sequencing and annotation of Brassica cretica.</title>
        <authorList>
            <person name="Studholme D.J."/>
            <person name="Sarris P."/>
        </authorList>
    </citation>
    <scope>NUCLEOTIDE SEQUENCE</scope>
    <source>
        <strain evidence="1">PFS-109/04</strain>
        <tissue evidence="1">Leaf</tissue>
    </source>
</reference>
<organism evidence="1 2">
    <name type="scientific">Brassica cretica</name>
    <name type="common">Mustard</name>
    <dbReference type="NCBI Taxonomy" id="69181"/>
    <lineage>
        <taxon>Eukaryota</taxon>
        <taxon>Viridiplantae</taxon>
        <taxon>Streptophyta</taxon>
        <taxon>Embryophyta</taxon>
        <taxon>Tracheophyta</taxon>
        <taxon>Spermatophyta</taxon>
        <taxon>Magnoliopsida</taxon>
        <taxon>eudicotyledons</taxon>
        <taxon>Gunneridae</taxon>
        <taxon>Pentapetalae</taxon>
        <taxon>rosids</taxon>
        <taxon>malvids</taxon>
        <taxon>Brassicales</taxon>
        <taxon>Brassicaceae</taxon>
        <taxon>Brassiceae</taxon>
        <taxon>Brassica</taxon>
    </lineage>
</organism>
<dbReference type="Proteomes" id="UP000712600">
    <property type="component" value="Unassembled WGS sequence"/>
</dbReference>
<proteinExistence type="predicted"/>
<evidence type="ECO:0000313" key="2">
    <source>
        <dbReference type="Proteomes" id="UP000712600"/>
    </source>
</evidence>
<comment type="caution">
    <text evidence="1">The sequence shown here is derived from an EMBL/GenBank/DDBJ whole genome shotgun (WGS) entry which is preliminary data.</text>
</comment>
<dbReference type="EMBL" id="QGKX02000996">
    <property type="protein sequence ID" value="KAF3553224.1"/>
    <property type="molecule type" value="Genomic_DNA"/>
</dbReference>
<accession>A0A8S9QK52</accession>
<protein>
    <submittedName>
        <fullName evidence="1">Uncharacterized protein</fullName>
    </submittedName>
</protein>